<evidence type="ECO:0000256" key="8">
    <source>
        <dbReference type="ARBA" id="ARBA00023277"/>
    </source>
</evidence>
<dbReference type="EMBL" id="MCGT01000035">
    <property type="protein sequence ID" value="ORX47062.1"/>
    <property type="molecule type" value="Genomic_DNA"/>
</dbReference>
<evidence type="ECO:0000256" key="5">
    <source>
        <dbReference type="ARBA" id="ARBA00022525"/>
    </source>
</evidence>
<dbReference type="PRINTS" id="PR00133">
    <property type="entry name" value="GLHYDRLASE3"/>
</dbReference>
<reference evidence="14 15" key="1">
    <citation type="submission" date="2016-07" db="EMBL/GenBank/DDBJ databases">
        <title>Pervasive Adenine N6-methylation of Active Genes in Fungi.</title>
        <authorList>
            <consortium name="DOE Joint Genome Institute"/>
            <person name="Mondo S.J."/>
            <person name="Dannebaum R.O."/>
            <person name="Kuo R.C."/>
            <person name="Labutti K."/>
            <person name="Haridas S."/>
            <person name="Kuo A."/>
            <person name="Salamov A."/>
            <person name="Ahrendt S.R."/>
            <person name="Lipzen A."/>
            <person name="Sullivan W."/>
            <person name="Andreopoulos W.B."/>
            <person name="Clum A."/>
            <person name="Lindquist E."/>
            <person name="Daum C."/>
            <person name="Ramamoorthy G.K."/>
            <person name="Gryganskyi A."/>
            <person name="Culley D."/>
            <person name="Magnuson J.K."/>
            <person name="James T.Y."/>
            <person name="O'Malley M.A."/>
            <person name="Stajich J.E."/>
            <person name="Spatafora J.W."/>
            <person name="Visel A."/>
            <person name="Grigoriev I.V."/>
        </authorList>
    </citation>
    <scope>NUCLEOTIDE SEQUENCE [LARGE SCALE GENOMIC DNA]</scope>
    <source>
        <strain evidence="14 15">NRRL 3301</strain>
    </source>
</reference>
<evidence type="ECO:0000313" key="15">
    <source>
        <dbReference type="Proteomes" id="UP000242146"/>
    </source>
</evidence>
<evidence type="ECO:0000259" key="13">
    <source>
        <dbReference type="SMART" id="SM01217"/>
    </source>
</evidence>
<dbReference type="Pfam" id="PF14310">
    <property type="entry name" value="Fn3-like"/>
    <property type="match status" value="1"/>
</dbReference>
<dbReference type="PANTHER" id="PTHR42715:SF12">
    <property type="entry name" value="BETA-GLUCOSIDASE G-RELATED"/>
    <property type="match status" value="1"/>
</dbReference>
<dbReference type="AlphaFoldDB" id="A0A1X2G7I6"/>
<dbReference type="InterPro" id="IPR013783">
    <property type="entry name" value="Ig-like_fold"/>
</dbReference>
<evidence type="ECO:0000256" key="9">
    <source>
        <dbReference type="ARBA" id="ARBA00023295"/>
    </source>
</evidence>
<dbReference type="InterPro" id="IPR050288">
    <property type="entry name" value="Cellulose_deg_GH3"/>
</dbReference>
<sequence length="693" mass="75999">MRVLSLWDEAYAKAEVLVDKMSLAQKVNLTTGVGWGKDACVGNTGSSDNPYFPSLCLQDGPVGVRFADMVSVNVAGVNAAASFDKKAIRRRGQVIASEFKQKGVHVQLGPAMNIMRTPDGGRNWECFSEDPYLTGIAAVETIQGIQSQGVHWIGNEQEVNREQIKTIMDDRTLHEIYAWPFKKSVEGGVASVMCSYNKVGDHWACEDDASLNQVLKQEFGFRGFVMSDWLATHSTAKSVNAGLDMTMPGGITFESPESHFGQRLLNAVGDSQVPEERIRDMALRIVAAWYKEGTIPAVNLHSFLPHLNHKVNVMRNHNVFIRELGAASTVLLRNNDDLLPLSNRLDSLAIIGEDAGPDSQGLNSAPDGGANRGTLGIGWGSGAVKFTYLITPLEGIAKQAGDTKILSSLSNQDLYKAEKFAREADIAIVFANANSGEEFITVEGNRGDRNDLLLWNNGNELIQTVANNNNNTVVVIHSVGAVEMPWLDHPNIKAIVWAGVPGQESGHALADVLYGEVNPSGRLPYTIGKRWEDYSGRASQTDEAVYHEKLAVGYRWFDQQNIQPNFEFGFGLSYTKFGYRNVDTDTQQTSTQNPRVEISVDIENTGDVDGAEVPQLYLTFPDAAGEPPKLLRGFEKVFIQKGDKAHVTFPLSGEELSYWDSDVRNWIVPSGTFTAHVGASSRDIRGSVQFQVV</sequence>
<evidence type="ECO:0000256" key="1">
    <source>
        <dbReference type="ARBA" id="ARBA00000448"/>
    </source>
</evidence>
<keyword evidence="7 12" id="KW-0378">Hydrolase</keyword>
<accession>A0A1X2G7I6</accession>
<dbReference type="STRING" id="101127.A0A1X2G7I6"/>
<dbReference type="FunFam" id="3.20.20.300:FF:000002">
    <property type="entry name" value="Probable beta-glucosidase"/>
    <property type="match status" value="1"/>
</dbReference>
<gene>
    <name evidence="14" type="ORF">DM01DRAFT_331495</name>
</gene>
<dbReference type="InterPro" id="IPR017853">
    <property type="entry name" value="GH"/>
</dbReference>
<comment type="subcellular location">
    <subcellularLocation>
        <location evidence="2">Secreted</location>
    </subcellularLocation>
</comment>
<evidence type="ECO:0000313" key="14">
    <source>
        <dbReference type="EMBL" id="ORX47062.1"/>
    </source>
</evidence>
<keyword evidence="9 12" id="KW-0326">Glycosidase</keyword>
<evidence type="ECO:0000256" key="7">
    <source>
        <dbReference type="ARBA" id="ARBA00022801"/>
    </source>
</evidence>
<dbReference type="PROSITE" id="PS00775">
    <property type="entry name" value="GLYCOSYL_HYDROL_F3"/>
    <property type="match status" value="1"/>
</dbReference>
<dbReference type="UniPathway" id="UPA00696"/>
<dbReference type="SMART" id="SM01217">
    <property type="entry name" value="Fn3_like"/>
    <property type="match status" value="1"/>
</dbReference>
<dbReference type="Pfam" id="PF00933">
    <property type="entry name" value="Glyco_hydro_3"/>
    <property type="match status" value="1"/>
</dbReference>
<dbReference type="GO" id="GO:0030245">
    <property type="term" value="P:cellulose catabolic process"/>
    <property type="evidence" value="ECO:0007669"/>
    <property type="project" value="UniProtKB-UniPathway"/>
</dbReference>
<dbReference type="Gene3D" id="3.40.50.1700">
    <property type="entry name" value="Glycoside hydrolase family 3 C-terminal domain"/>
    <property type="match status" value="1"/>
</dbReference>
<dbReference type="InterPro" id="IPR036962">
    <property type="entry name" value="Glyco_hydro_3_N_sf"/>
</dbReference>
<organism evidence="14 15">
    <name type="scientific">Hesseltinella vesiculosa</name>
    <dbReference type="NCBI Taxonomy" id="101127"/>
    <lineage>
        <taxon>Eukaryota</taxon>
        <taxon>Fungi</taxon>
        <taxon>Fungi incertae sedis</taxon>
        <taxon>Mucoromycota</taxon>
        <taxon>Mucoromycotina</taxon>
        <taxon>Mucoromycetes</taxon>
        <taxon>Mucorales</taxon>
        <taxon>Cunninghamellaceae</taxon>
        <taxon>Hesseltinella</taxon>
    </lineage>
</organism>
<dbReference type="OrthoDB" id="416222at2759"/>
<evidence type="ECO:0000256" key="4">
    <source>
        <dbReference type="ARBA" id="ARBA00005336"/>
    </source>
</evidence>
<evidence type="ECO:0000256" key="6">
    <source>
        <dbReference type="ARBA" id="ARBA00022729"/>
    </source>
</evidence>
<evidence type="ECO:0000256" key="3">
    <source>
        <dbReference type="ARBA" id="ARBA00004987"/>
    </source>
</evidence>
<dbReference type="InterPro" id="IPR001764">
    <property type="entry name" value="Glyco_hydro_3_N"/>
</dbReference>
<dbReference type="FunFam" id="2.60.40.10:FF:000495">
    <property type="entry name" value="Periplasmic beta-glucosidase"/>
    <property type="match status" value="1"/>
</dbReference>
<keyword evidence="8 12" id="KW-0119">Carbohydrate metabolism</keyword>
<dbReference type="Pfam" id="PF01915">
    <property type="entry name" value="Glyco_hydro_3_C"/>
    <property type="match status" value="1"/>
</dbReference>
<dbReference type="GO" id="GO:0008422">
    <property type="term" value="F:beta-glucosidase activity"/>
    <property type="evidence" value="ECO:0007669"/>
    <property type="project" value="UniProtKB-EC"/>
</dbReference>
<dbReference type="SUPFAM" id="SSF52279">
    <property type="entry name" value="Beta-D-glucan exohydrolase, C-terminal domain"/>
    <property type="match status" value="1"/>
</dbReference>
<comment type="catalytic activity">
    <reaction evidence="1 12">
        <text>Hydrolysis of terminal, non-reducing beta-D-glucosyl residues with release of beta-D-glucose.</text>
        <dbReference type="EC" id="3.2.1.21"/>
    </reaction>
</comment>
<dbReference type="Gene3D" id="3.20.20.300">
    <property type="entry name" value="Glycoside hydrolase, family 3, N-terminal domain"/>
    <property type="match status" value="1"/>
</dbReference>
<evidence type="ECO:0000256" key="12">
    <source>
        <dbReference type="RuleBase" id="RU361161"/>
    </source>
</evidence>
<comment type="similarity">
    <text evidence="4 12">Belongs to the glycosyl hydrolase 3 family.</text>
</comment>
<dbReference type="SUPFAM" id="SSF51445">
    <property type="entry name" value="(Trans)glycosidases"/>
    <property type="match status" value="1"/>
</dbReference>
<comment type="pathway">
    <text evidence="3 12">Glycan metabolism; cellulose degradation.</text>
</comment>
<evidence type="ECO:0000256" key="2">
    <source>
        <dbReference type="ARBA" id="ARBA00004613"/>
    </source>
</evidence>
<dbReference type="InterPro" id="IPR026891">
    <property type="entry name" value="Fn3-like"/>
</dbReference>
<dbReference type="FunFam" id="3.40.50.1700:FF:000003">
    <property type="entry name" value="Probable beta-glucosidase"/>
    <property type="match status" value="1"/>
</dbReference>
<dbReference type="InterPro" id="IPR019800">
    <property type="entry name" value="Glyco_hydro_3_AS"/>
</dbReference>
<evidence type="ECO:0000256" key="10">
    <source>
        <dbReference type="ARBA" id="ARBA00023326"/>
    </source>
</evidence>
<protein>
    <recommendedName>
        <fullName evidence="12">beta-glucosidase</fullName>
        <ecNumber evidence="12">3.2.1.21</ecNumber>
    </recommendedName>
</protein>
<dbReference type="Proteomes" id="UP000242146">
    <property type="component" value="Unassembled WGS sequence"/>
</dbReference>
<name>A0A1X2G7I6_9FUNG</name>
<dbReference type="EC" id="3.2.1.21" evidence="12"/>
<keyword evidence="5" id="KW-0964">Secreted</keyword>
<keyword evidence="15" id="KW-1185">Reference proteome</keyword>
<dbReference type="GO" id="GO:0005576">
    <property type="term" value="C:extracellular region"/>
    <property type="evidence" value="ECO:0007669"/>
    <property type="project" value="UniProtKB-SubCell"/>
</dbReference>
<proteinExistence type="inferred from homology"/>
<dbReference type="PANTHER" id="PTHR42715">
    <property type="entry name" value="BETA-GLUCOSIDASE"/>
    <property type="match status" value="1"/>
</dbReference>
<dbReference type="Gene3D" id="2.60.40.10">
    <property type="entry name" value="Immunoglobulins"/>
    <property type="match status" value="1"/>
</dbReference>
<comment type="caution">
    <text evidence="14">The sequence shown here is derived from an EMBL/GenBank/DDBJ whole genome shotgun (WGS) entry which is preliminary data.</text>
</comment>
<evidence type="ECO:0000256" key="11">
    <source>
        <dbReference type="ARBA" id="ARBA00024983"/>
    </source>
</evidence>
<dbReference type="InterPro" id="IPR036881">
    <property type="entry name" value="Glyco_hydro_3_C_sf"/>
</dbReference>
<comment type="function">
    <text evidence="11">Beta-glucosidases are one of a number of cellulolytic enzymes involved in the degradation of cellulosic biomass. Catalyzes the last step releasing glucose from the inhibitory cellobiose.</text>
</comment>
<dbReference type="InterPro" id="IPR002772">
    <property type="entry name" value="Glyco_hydro_3_C"/>
</dbReference>
<keyword evidence="10 12" id="KW-0624">Polysaccharide degradation</keyword>
<feature type="domain" description="Fibronectin type III-like" evidence="13">
    <location>
        <begin position="612"/>
        <end position="681"/>
    </location>
</feature>
<keyword evidence="6" id="KW-0732">Signal</keyword>